<dbReference type="InterPro" id="IPR046960">
    <property type="entry name" value="PPR_At4g14850-like_plant"/>
</dbReference>
<name>A0AAV8P8P3_ENSVE</name>
<sequence length="148" mass="16772">MYTKCDDMEDSQRVFNEMTLRNLVSWNALIVGLVRTKMYHRATEAFRELLTDQSLSQDQVSFSSVLSACANGGGLDFGRGVHGHAVKLGMASTLDYVRNSLIDMYNKCGCLEEAIKLFDSCSDRDVTWNVMMMGWIGSDRMENAWNYL</sequence>
<dbReference type="GO" id="GO:0009451">
    <property type="term" value="P:RNA modification"/>
    <property type="evidence" value="ECO:0007669"/>
    <property type="project" value="InterPro"/>
</dbReference>
<evidence type="ECO:0000313" key="2">
    <source>
        <dbReference type="EMBL" id="KAJ8472306.1"/>
    </source>
</evidence>
<evidence type="ECO:0000313" key="3">
    <source>
        <dbReference type="Proteomes" id="UP001222027"/>
    </source>
</evidence>
<dbReference type="AlphaFoldDB" id="A0AAV8P8P3"/>
<proteinExistence type="predicted"/>
<dbReference type="Pfam" id="PF01535">
    <property type="entry name" value="PPR"/>
    <property type="match status" value="3"/>
</dbReference>
<protein>
    <recommendedName>
        <fullName evidence="4">Pentatricopeptide repeat-containing protein</fullName>
    </recommendedName>
</protein>
<dbReference type="InterPro" id="IPR011990">
    <property type="entry name" value="TPR-like_helical_dom_sf"/>
</dbReference>
<accession>A0AAV8P8P3</accession>
<evidence type="ECO:0000256" key="1">
    <source>
        <dbReference type="ARBA" id="ARBA00022737"/>
    </source>
</evidence>
<organism evidence="2 3">
    <name type="scientific">Ensete ventricosum</name>
    <name type="common">Abyssinian banana</name>
    <name type="synonym">Musa ensete</name>
    <dbReference type="NCBI Taxonomy" id="4639"/>
    <lineage>
        <taxon>Eukaryota</taxon>
        <taxon>Viridiplantae</taxon>
        <taxon>Streptophyta</taxon>
        <taxon>Embryophyta</taxon>
        <taxon>Tracheophyta</taxon>
        <taxon>Spermatophyta</taxon>
        <taxon>Magnoliopsida</taxon>
        <taxon>Liliopsida</taxon>
        <taxon>Zingiberales</taxon>
        <taxon>Musaceae</taxon>
        <taxon>Ensete</taxon>
    </lineage>
</organism>
<keyword evidence="1" id="KW-0677">Repeat</keyword>
<keyword evidence="3" id="KW-1185">Reference proteome</keyword>
<comment type="caution">
    <text evidence="2">The sequence shown here is derived from an EMBL/GenBank/DDBJ whole genome shotgun (WGS) entry which is preliminary data.</text>
</comment>
<dbReference type="GO" id="GO:0003723">
    <property type="term" value="F:RNA binding"/>
    <property type="evidence" value="ECO:0007669"/>
    <property type="project" value="InterPro"/>
</dbReference>
<dbReference type="PANTHER" id="PTHR47926">
    <property type="entry name" value="PENTATRICOPEPTIDE REPEAT-CONTAINING PROTEIN"/>
    <property type="match status" value="1"/>
</dbReference>
<dbReference type="Gene3D" id="1.25.40.10">
    <property type="entry name" value="Tetratricopeptide repeat domain"/>
    <property type="match status" value="2"/>
</dbReference>
<gene>
    <name evidence="2" type="ORF">OPV22_026649</name>
</gene>
<evidence type="ECO:0008006" key="4">
    <source>
        <dbReference type="Google" id="ProtNLM"/>
    </source>
</evidence>
<dbReference type="NCBIfam" id="TIGR00756">
    <property type="entry name" value="PPR"/>
    <property type="match status" value="2"/>
</dbReference>
<reference evidence="2 3" key="1">
    <citation type="submission" date="2022-12" db="EMBL/GenBank/DDBJ databases">
        <title>Chromosome-scale assembly of the Ensete ventricosum genome.</title>
        <authorList>
            <person name="Dussert Y."/>
            <person name="Stocks J."/>
            <person name="Wendawek A."/>
            <person name="Woldeyes F."/>
            <person name="Nichols R.A."/>
            <person name="Borrell J.S."/>
        </authorList>
    </citation>
    <scope>NUCLEOTIDE SEQUENCE [LARGE SCALE GENOMIC DNA]</scope>
    <source>
        <strain evidence="3">cv. Maze</strain>
        <tissue evidence="2">Seeds</tissue>
    </source>
</reference>
<dbReference type="InterPro" id="IPR002885">
    <property type="entry name" value="PPR_rpt"/>
</dbReference>
<dbReference type="Proteomes" id="UP001222027">
    <property type="component" value="Unassembled WGS sequence"/>
</dbReference>
<dbReference type="EMBL" id="JAQQAF010000007">
    <property type="protein sequence ID" value="KAJ8472306.1"/>
    <property type="molecule type" value="Genomic_DNA"/>
</dbReference>